<evidence type="ECO:0000313" key="1">
    <source>
        <dbReference type="EMBL" id="EAA7255341.1"/>
    </source>
</evidence>
<protein>
    <submittedName>
        <fullName evidence="1">Type III secretion system protein PrgJ</fullName>
    </submittedName>
</protein>
<dbReference type="AlphaFoldDB" id="A0A3V2P0A3"/>
<dbReference type="NCBIfam" id="NF038054">
    <property type="entry name" value="T3SS_SctI"/>
    <property type="match status" value="1"/>
</dbReference>
<organism evidence="1">
    <name type="scientific">Salmonella enterica I</name>
    <dbReference type="NCBI Taxonomy" id="59201"/>
    <lineage>
        <taxon>Bacteria</taxon>
        <taxon>Pseudomonadati</taxon>
        <taxon>Pseudomonadota</taxon>
        <taxon>Gammaproteobacteria</taxon>
        <taxon>Enterobacterales</taxon>
        <taxon>Enterobacteriaceae</taxon>
        <taxon>Salmonella</taxon>
    </lineage>
</organism>
<proteinExistence type="predicted"/>
<name>A0A3V2P0A3_SALET</name>
<dbReference type="Proteomes" id="UP000839682">
    <property type="component" value="Unassembled WGS sequence"/>
</dbReference>
<gene>
    <name evidence="1" type="ORF">DSF98_22185</name>
</gene>
<accession>A0A3V2P0A3</accession>
<dbReference type="InterPro" id="IPR047754">
    <property type="entry name" value="T3SS_SctI-like"/>
</dbReference>
<comment type="caution">
    <text evidence="1">The sequence shown here is derived from an EMBL/GenBank/DDBJ whole genome shotgun (WGS) entry which is preliminary data.</text>
</comment>
<sequence>MINAISAPDAECGLWDTEGAGTGVISLDDRLIQAFAGAASHAETEKMAVLQKTEQPGGVTDPAGLYALQVRTANYNLDVSLISTLARKCTGAVETLLRS</sequence>
<reference evidence="1" key="1">
    <citation type="submission" date="2018-07" db="EMBL/GenBank/DDBJ databases">
        <authorList>
            <person name="Ashton P.M."/>
            <person name="Dallman T."/>
            <person name="Nair S."/>
            <person name="De Pinna E."/>
            <person name="Peters T."/>
            <person name="Grant K."/>
        </authorList>
    </citation>
    <scope>NUCLEOTIDE SEQUENCE [LARGE SCALE GENOMIC DNA]</scope>
    <source>
        <strain evidence="1">440016</strain>
    </source>
</reference>
<dbReference type="EMBL" id="AAACIV010000027">
    <property type="protein sequence ID" value="EAA7255341.1"/>
    <property type="molecule type" value="Genomic_DNA"/>
</dbReference>